<dbReference type="Proteomes" id="UP000014540">
    <property type="component" value="Unassembled WGS sequence"/>
</dbReference>
<dbReference type="InterPro" id="IPR003500">
    <property type="entry name" value="RpiB_LacA_LacB"/>
</dbReference>
<dbReference type="GO" id="GO:0005975">
    <property type="term" value="P:carbohydrate metabolic process"/>
    <property type="evidence" value="ECO:0007669"/>
    <property type="project" value="InterPro"/>
</dbReference>
<feature type="active site" description="Proton acceptor" evidence="3">
    <location>
        <position position="65"/>
    </location>
</feature>
<dbReference type="EC" id="5.3.1.6" evidence="5"/>
<evidence type="ECO:0000313" key="6">
    <source>
        <dbReference type="Proteomes" id="UP000014540"/>
    </source>
</evidence>
<accession>S3V900</accession>
<dbReference type="NCBIfam" id="NF004051">
    <property type="entry name" value="PRK05571.1"/>
    <property type="match status" value="1"/>
</dbReference>
<proteinExistence type="inferred from homology"/>
<feature type="binding site" evidence="4">
    <location>
        <position position="136"/>
    </location>
    <ligand>
        <name>D-ribulose 5-phosphate</name>
        <dbReference type="ChEBI" id="CHEBI:58121"/>
    </ligand>
</feature>
<comment type="caution">
    <text evidence="5">The sequence shown here is derived from an EMBL/GenBank/DDBJ whole genome shotgun (WGS) entry which is preliminary data.</text>
</comment>
<name>S3V900_9LEPT</name>
<feature type="binding site" evidence="4">
    <location>
        <begin position="9"/>
        <end position="10"/>
    </location>
    <ligand>
        <name>D-ribulose 5-phosphate</name>
        <dbReference type="ChEBI" id="CHEBI:58121"/>
    </ligand>
</feature>
<dbReference type="NCBIfam" id="TIGR00689">
    <property type="entry name" value="rpiB_lacA_lacB"/>
    <property type="match status" value="1"/>
</dbReference>
<reference evidence="5" key="1">
    <citation type="submission" date="2013-04" db="EMBL/GenBank/DDBJ databases">
        <authorList>
            <person name="Harkins D.M."/>
            <person name="Durkin A.S."/>
            <person name="Selengut J.D."/>
            <person name="Sanka R."/>
            <person name="DePew J."/>
            <person name="Purushe J."/>
            <person name="Ahmed A."/>
            <person name="van der Linden H."/>
            <person name="Goris M.G.A."/>
            <person name="Hartskeerl R.A."/>
            <person name="Vinetz J.M."/>
            <person name="Sutton G.G."/>
            <person name="Nelson W.C."/>
            <person name="Fouts D.E."/>
        </authorList>
    </citation>
    <scope>NUCLEOTIDE SEQUENCE [LARGE SCALE GENOMIC DNA]</scope>
    <source>
        <strain evidence="5">BUT 6</strain>
    </source>
</reference>
<feature type="active site" description="Proton donor" evidence="3">
    <location>
        <position position="98"/>
    </location>
</feature>
<dbReference type="EMBL" id="AKWZ02000010">
    <property type="protein sequence ID" value="EPG72895.1"/>
    <property type="molecule type" value="Genomic_DNA"/>
</dbReference>
<feature type="binding site" evidence="4">
    <location>
        <position position="99"/>
    </location>
    <ligand>
        <name>D-ribulose 5-phosphate</name>
        <dbReference type="ChEBI" id="CHEBI:58121"/>
    </ligand>
</feature>
<dbReference type="InterPro" id="IPR051812">
    <property type="entry name" value="SPI_LacAB/RpiB"/>
</dbReference>
<comment type="similarity">
    <text evidence="1">Belongs to the LacAB/RpiB family.</text>
</comment>
<evidence type="ECO:0000256" key="3">
    <source>
        <dbReference type="PIRSR" id="PIRSR005384-1"/>
    </source>
</evidence>
<dbReference type="Gene3D" id="3.40.1400.10">
    <property type="entry name" value="Sugar-phosphate isomerase, RpiB/LacA/LacB"/>
    <property type="match status" value="1"/>
</dbReference>
<feature type="binding site" evidence="4">
    <location>
        <position position="109"/>
    </location>
    <ligand>
        <name>D-ribulose 5-phosphate</name>
        <dbReference type="ChEBI" id="CHEBI:58121"/>
    </ligand>
</feature>
<dbReference type="PIRSF" id="PIRSF005384">
    <property type="entry name" value="RpiB_LacA_B"/>
    <property type="match status" value="1"/>
</dbReference>
<dbReference type="InterPro" id="IPR004785">
    <property type="entry name" value="RpiB"/>
</dbReference>
<evidence type="ECO:0000256" key="4">
    <source>
        <dbReference type="PIRSR" id="PIRSR005384-2"/>
    </source>
</evidence>
<keyword evidence="6" id="KW-1185">Reference proteome</keyword>
<protein>
    <submittedName>
        <fullName evidence="5">Ribose-5-phosphate isomerase B</fullName>
        <ecNumber evidence="5">5.3.1.6</ecNumber>
    </submittedName>
</protein>
<dbReference type="OrthoDB" id="1778624at2"/>
<evidence type="ECO:0000256" key="1">
    <source>
        <dbReference type="ARBA" id="ARBA00008754"/>
    </source>
</evidence>
<dbReference type="Pfam" id="PF02502">
    <property type="entry name" value="LacAB_rpiB"/>
    <property type="match status" value="1"/>
</dbReference>
<gene>
    <name evidence="5" type="primary">rpiB</name>
    <name evidence="5" type="ORF">LEP1GSC058_3634</name>
</gene>
<evidence type="ECO:0000313" key="5">
    <source>
        <dbReference type="EMBL" id="EPG72895.1"/>
    </source>
</evidence>
<evidence type="ECO:0000256" key="2">
    <source>
        <dbReference type="ARBA" id="ARBA00023235"/>
    </source>
</evidence>
<dbReference type="SUPFAM" id="SSF89623">
    <property type="entry name" value="Ribose/Galactose isomerase RpiB/AlsB"/>
    <property type="match status" value="1"/>
</dbReference>
<dbReference type="PANTHER" id="PTHR43732">
    <property type="entry name" value="RIBOSE 5-PHOSPHATE ISOMERASE-RELATED"/>
    <property type="match status" value="1"/>
</dbReference>
<dbReference type="PANTHER" id="PTHR43732:SF1">
    <property type="entry name" value="RIBOSE 5-PHOSPHATE ISOMERASE"/>
    <property type="match status" value="1"/>
</dbReference>
<feature type="binding site" evidence="4">
    <location>
        <begin position="66"/>
        <end position="70"/>
    </location>
    <ligand>
        <name>D-ribulose 5-phosphate</name>
        <dbReference type="ChEBI" id="CHEBI:58121"/>
    </ligand>
</feature>
<dbReference type="GO" id="GO:0004751">
    <property type="term" value="F:ribose-5-phosphate isomerase activity"/>
    <property type="evidence" value="ECO:0007669"/>
    <property type="project" value="UniProtKB-EC"/>
</dbReference>
<dbReference type="RefSeq" id="WP_016549392.1">
    <property type="nucleotide sequence ID" value="NZ_AKWZ02000010.1"/>
</dbReference>
<dbReference type="AlphaFoldDB" id="S3V900"/>
<dbReference type="NCBIfam" id="TIGR01120">
    <property type="entry name" value="rpiB"/>
    <property type="match status" value="1"/>
</dbReference>
<dbReference type="STRING" id="1193011.LEP1GSC058_3634"/>
<keyword evidence="2 5" id="KW-0413">Isomerase</keyword>
<dbReference type="InterPro" id="IPR036569">
    <property type="entry name" value="RpiB_LacA_LacB_sf"/>
</dbReference>
<feature type="binding site" evidence="4">
    <location>
        <position position="132"/>
    </location>
    <ligand>
        <name>D-ribulose 5-phosphate</name>
        <dbReference type="ChEBI" id="CHEBI:58121"/>
    </ligand>
</feature>
<organism evidence="5 6">
    <name type="scientific">Leptospira fainei serovar Hurstbridge str. BUT 6</name>
    <dbReference type="NCBI Taxonomy" id="1193011"/>
    <lineage>
        <taxon>Bacteria</taxon>
        <taxon>Pseudomonadati</taxon>
        <taxon>Spirochaetota</taxon>
        <taxon>Spirochaetia</taxon>
        <taxon>Leptospirales</taxon>
        <taxon>Leptospiraceae</taxon>
        <taxon>Leptospira</taxon>
    </lineage>
</organism>
<sequence>MKKIGIASDHGGFELKEYLRHELGNSIEIIDYGTNDESSVDYPIVIGEACKKVLSGEVDGLIALCGTGIGASIAANRFKGIRAALCHDEFTAEMSRRHNNANVLVLGGRVLGKELAIRICQKWLSTTFEAGRHERRVGQLDSIS</sequence>